<evidence type="ECO:0000313" key="3">
    <source>
        <dbReference type="EMBL" id="MEX0408051.1"/>
    </source>
</evidence>
<evidence type="ECO:0000259" key="2">
    <source>
        <dbReference type="SMART" id="SM00014"/>
    </source>
</evidence>
<keyword evidence="4" id="KW-1185">Reference proteome</keyword>
<proteinExistence type="predicted"/>
<dbReference type="Pfam" id="PF01569">
    <property type="entry name" value="PAP2"/>
    <property type="match status" value="1"/>
</dbReference>
<dbReference type="Gene3D" id="1.20.144.10">
    <property type="entry name" value="Phosphatidic acid phosphatase type 2/haloperoxidase"/>
    <property type="match status" value="2"/>
</dbReference>
<dbReference type="PANTHER" id="PTHR14969:SF13">
    <property type="entry name" value="AT30094P"/>
    <property type="match status" value="1"/>
</dbReference>
<dbReference type="CDD" id="cd03392">
    <property type="entry name" value="PAP2_like_2"/>
    <property type="match status" value="1"/>
</dbReference>
<accession>A0ABV3SNJ2</accession>
<gene>
    <name evidence="3" type="ORF">ABGN05_20540</name>
</gene>
<protein>
    <submittedName>
        <fullName evidence="3">Phosphatase PAP2 family protein</fullName>
    </submittedName>
</protein>
<keyword evidence="1" id="KW-0472">Membrane</keyword>
<feature type="transmembrane region" description="Helical" evidence="1">
    <location>
        <begin position="212"/>
        <end position="231"/>
    </location>
</feature>
<dbReference type="SMART" id="SM00014">
    <property type="entry name" value="acidPPc"/>
    <property type="match status" value="1"/>
</dbReference>
<keyword evidence="1" id="KW-1133">Transmembrane helix</keyword>
<dbReference type="PANTHER" id="PTHR14969">
    <property type="entry name" value="SPHINGOSINE-1-PHOSPHATE PHOSPHOHYDROLASE"/>
    <property type="match status" value="1"/>
</dbReference>
<evidence type="ECO:0000313" key="4">
    <source>
        <dbReference type="Proteomes" id="UP001556692"/>
    </source>
</evidence>
<evidence type="ECO:0000256" key="1">
    <source>
        <dbReference type="SAM" id="Phobius"/>
    </source>
</evidence>
<sequence>MIRPTVTMLVRGMREYRAAVLPVTMLAILAFGVFSFFSIADEVAEGEIREIDEALFLIFRHATNTADPLGPPWLEEAAAEITALGGYPVIILAVLVVTGLLLITRRYGPALYTVVSVGSGAAVSQVLKSYFERPRPDIVDHLDVVHTASFPSGHAMVGTVAYLTLAALVTRFFDNWYVRAYVIAVAFAMSVLIGLTRIYLGVHWPSDVAAGWALGTAWASLAWLLVSALQYRRYRKAMRHGADGTKAAAGAVSRE</sequence>
<dbReference type="RefSeq" id="WP_367955934.1">
    <property type="nucleotide sequence ID" value="NZ_JBDPGJ010000005.1"/>
</dbReference>
<dbReference type="InterPro" id="IPR000326">
    <property type="entry name" value="PAP2/HPO"/>
</dbReference>
<feature type="transmembrane region" description="Helical" evidence="1">
    <location>
        <begin position="180"/>
        <end position="200"/>
    </location>
</feature>
<organism evidence="3 4">
    <name type="scientific">Aquibium pacificus</name>
    <dbReference type="NCBI Taxonomy" id="3153579"/>
    <lineage>
        <taxon>Bacteria</taxon>
        <taxon>Pseudomonadati</taxon>
        <taxon>Pseudomonadota</taxon>
        <taxon>Alphaproteobacteria</taxon>
        <taxon>Hyphomicrobiales</taxon>
        <taxon>Phyllobacteriaceae</taxon>
        <taxon>Aquibium</taxon>
    </lineage>
</organism>
<feature type="domain" description="Phosphatidic acid phosphatase type 2/haloperoxidase" evidence="2">
    <location>
        <begin position="107"/>
        <end position="223"/>
    </location>
</feature>
<feature type="transmembrane region" description="Helical" evidence="1">
    <location>
        <begin position="110"/>
        <end position="131"/>
    </location>
</feature>
<dbReference type="EMBL" id="JBDPGJ010000005">
    <property type="protein sequence ID" value="MEX0408051.1"/>
    <property type="molecule type" value="Genomic_DNA"/>
</dbReference>
<reference evidence="3 4" key="1">
    <citation type="submission" date="2024-05" db="EMBL/GenBank/DDBJ databases">
        <authorList>
            <person name="Jiang F."/>
        </authorList>
    </citation>
    <scope>NUCLEOTIDE SEQUENCE [LARGE SCALE GENOMIC DNA]</scope>
    <source>
        <strain evidence="3 4">LZ166</strain>
    </source>
</reference>
<dbReference type="SUPFAM" id="SSF48317">
    <property type="entry name" value="Acid phosphatase/Vanadium-dependent haloperoxidase"/>
    <property type="match status" value="1"/>
</dbReference>
<feature type="transmembrane region" description="Helical" evidence="1">
    <location>
        <begin position="20"/>
        <end position="40"/>
    </location>
</feature>
<feature type="transmembrane region" description="Helical" evidence="1">
    <location>
        <begin position="151"/>
        <end position="173"/>
    </location>
</feature>
<keyword evidence="1" id="KW-0812">Transmembrane</keyword>
<comment type="caution">
    <text evidence="3">The sequence shown here is derived from an EMBL/GenBank/DDBJ whole genome shotgun (WGS) entry which is preliminary data.</text>
</comment>
<dbReference type="InterPro" id="IPR036938">
    <property type="entry name" value="PAP2/HPO_sf"/>
</dbReference>
<name>A0ABV3SNJ2_9HYPH</name>
<dbReference type="Proteomes" id="UP001556692">
    <property type="component" value="Unassembled WGS sequence"/>
</dbReference>
<feature type="transmembrane region" description="Helical" evidence="1">
    <location>
        <begin position="81"/>
        <end position="103"/>
    </location>
</feature>